<dbReference type="GO" id="GO:0005886">
    <property type="term" value="C:plasma membrane"/>
    <property type="evidence" value="ECO:0007669"/>
    <property type="project" value="UniProtKB-SubCell"/>
</dbReference>
<gene>
    <name evidence="9" type="ORF">SAMN05421771_0027</name>
</gene>
<keyword evidence="6 8" id="KW-0472">Membrane</keyword>
<feature type="transmembrane region" description="Helical" evidence="8">
    <location>
        <begin position="153"/>
        <end position="186"/>
    </location>
</feature>
<evidence type="ECO:0000313" key="10">
    <source>
        <dbReference type="Proteomes" id="UP000199024"/>
    </source>
</evidence>
<evidence type="ECO:0000256" key="6">
    <source>
        <dbReference type="ARBA" id="ARBA00023136"/>
    </source>
</evidence>
<keyword evidence="10" id="KW-1185">Reference proteome</keyword>
<accession>A0A1I6L0A4</accession>
<protein>
    <recommendedName>
        <fullName evidence="11">DUF2029 domain-containing protein</fullName>
    </recommendedName>
</protein>
<sequence length="454" mass="49233">MVSHSVSGSASAPIKRITGFAIVIAGWLVCLFLTSHIRQFPHFGMDYLSIYSSSRCLLDGCNPYHGDETRAAFLAHGGTQAEAEANDLAHKGVFAPYYAGYPPTSLFYFMPLAALPWQLSWHVWMVLSLTLYGLTALLFAGLCSDYSPLAANLCLACFLAMHIYGVFLLQPTYLIAALCCLGIWSLLQGRFVPAGILCYALSLALKPHLGAFALLYFLLASPVSRKRALQVVGVTILLCVPAVVWAANHDGTRHWTQDYSINVKGVASRGHLSDPGPTGNGEPSQIADLQTIVSIFRNDPAFYNPVVWGFSLVLLGAWLYPALRLAPNREKDLLCLAAIVTFSLLPIYHRVYDSTILLAAFPAIALMLKKAPRWGVVGACLSLMLALAISPNYFKYVVPVLRRLFGAASGGNAFMGLAERPLAMSLLALTVFFLVALYRIPQQLSLASGAAPEA</sequence>
<dbReference type="Pfam" id="PF09594">
    <property type="entry name" value="GT87"/>
    <property type="match status" value="1"/>
</dbReference>
<evidence type="ECO:0000256" key="2">
    <source>
        <dbReference type="ARBA" id="ARBA00022475"/>
    </source>
</evidence>
<feature type="transmembrane region" description="Helical" evidence="8">
    <location>
        <begin position="228"/>
        <end position="247"/>
    </location>
</feature>
<feature type="transmembrane region" description="Helical" evidence="8">
    <location>
        <begin position="17"/>
        <end position="37"/>
    </location>
</feature>
<evidence type="ECO:0008006" key="11">
    <source>
        <dbReference type="Google" id="ProtNLM"/>
    </source>
</evidence>
<dbReference type="InterPro" id="IPR018584">
    <property type="entry name" value="GT87"/>
</dbReference>
<dbReference type="RefSeq" id="WP_141223752.1">
    <property type="nucleotide sequence ID" value="NZ_FOZL01000001.1"/>
</dbReference>
<feature type="transmembrane region" description="Helical" evidence="8">
    <location>
        <begin position="192"/>
        <end position="219"/>
    </location>
</feature>
<comment type="similarity">
    <text evidence="7">Belongs to the glycosyltransferase 87 family.</text>
</comment>
<evidence type="ECO:0000256" key="1">
    <source>
        <dbReference type="ARBA" id="ARBA00004651"/>
    </source>
</evidence>
<dbReference type="GO" id="GO:0016758">
    <property type="term" value="F:hexosyltransferase activity"/>
    <property type="evidence" value="ECO:0007669"/>
    <property type="project" value="InterPro"/>
</dbReference>
<feature type="transmembrane region" description="Helical" evidence="8">
    <location>
        <begin position="333"/>
        <end position="351"/>
    </location>
</feature>
<dbReference type="EMBL" id="FOZL01000001">
    <property type="protein sequence ID" value="SFR96688.1"/>
    <property type="molecule type" value="Genomic_DNA"/>
</dbReference>
<keyword evidence="5 8" id="KW-1133">Transmembrane helix</keyword>
<evidence type="ECO:0000256" key="3">
    <source>
        <dbReference type="ARBA" id="ARBA00022679"/>
    </source>
</evidence>
<feature type="transmembrane region" description="Helical" evidence="8">
    <location>
        <begin position="371"/>
        <end position="394"/>
    </location>
</feature>
<keyword evidence="3" id="KW-0808">Transferase</keyword>
<name>A0A1I6L0A4_9BACT</name>
<organism evidence="9 10">
    <name type="scientific">Granulicella pectinivorans</name>
    <dbReference type="NCBI Taxonomy" id="474950"/>
    <lineage>
        <taxon>Bacteria</taxon>
        <taxon>Pseudomonadati</taxon>
        <taxon>Acidobacteriota</taxon>
        <taxon>Terriglobia</taxon>
        <taxon>Terriglobales</taxon>
        <taxon>Acidobacteriaceae</taxon>
        <taxon>Granulicella</taxon>
    </lineage>
</organism>
<evidence type="ECO:0000256" key="7">
    <source>
        <dbReference type="ARBA" id="ARBA00024033"/>
    </source>
</evidence>
<evidence type="ECO:0000256" key="4">
    <source>
        <dbReference type="ARBA" id="ARBA00022692"/>
    </source>
</evidence>
<reference evidence="9 10" key="1">
    <citation type="submission" date="2016-10" db="EMBL/GenBank/DDBJ databases">
        <authorList>
            <person name="de Groot N.N."/>
        </authorList>
    </citation>
    <scope>NUCLEOTIDE SEQUENCE [LARGE SCALE GENOMIC DNA]</scope>
    <source>
        <strain evidence="9 10">DSM 21001</strain>
    </source>
</reference>
<keyword evidence="4 8" id="KW-0812">Transmembrane</keyword>
<keyword evidence="2" id="KW-1003">Cell membrane</keyword>
<feature type="transmembrane region" description="Helical" evidence="8">
    <location>
        <begin position="302"/>
        <end position="321"/>
    </location>
</feature>
<dbReference type="AlphaFoldDB" id="A0A1I6L0A4"/>
<comment type="subcellular location">
    <subcellularLocation>
        <location evidence="1">Cell membrane</location>
        <topology evidence="1">Multi-pass membrane protein</topology>
    </subcellularLocation>
</comment>
<dbReference type="OrthoDB" id="122614at2"/>
<evidence type="ECO:0000256" key="8">
    <source>
        <dbReference type="SAM" id="Phobius"/>
    </source>
</evidence>
<evidence type="ECO:0000256" key="5">
    <source>
        <dbReference type="ARBA" id="ARBA00022989"/>
    </source>
</evidence>
<proteinExistence type="inferred from homology"/>
<feature type="transmembrane region" description="Helical" evidence="8">
    <location>
        <begin position="422"/>
        <end position="440"/>
    </location>
</feature>
<dbReference type="Proteomes" id="UP000199024">
    <property type="component" value="Unassembled WGS sequence"/>
</dbReference>
<feature type="transmembrane region" description="Helical" evidence="8">
    <location>
        <begin position="121"/>
        <end position="141"/>
    </location>
</feature>
<dbReference type="STRING" id="474950.SAMN05421771_0027"/>
<evidence type="ECO:0000313" key="9">
    <source>
        <dbReference type="EMBL" id="SFR96688.1"/>
    </source>
</evidence>